<dbReference type="GO" id="GO:0015297">
    <property type="term" value="F:antiporter activity"/>
    <property type="evidence" value="ECO:0007669"/>
    <property type="project" value="InterPro"/>
</dbReference>
<keyword evidence="6 10" id="KW-0812">Transmembrane</keyword>
<dbReference type="InterPro" id="IPR045070">
    <property type="entry name" value="MATE_MepA-like"/>
</dbReference>
<dbReference type="RefSeq" id="WP_204446398.1">
    <property type="nucleotide sequence ID" value="NZ_JACJKY010000009.1"/>
</dbReference>
<dbReference type="InterPro" id="IPR048279">
    <property type="entry name" value="MdtK-like"/>
</dbReference>
<dbReference type="GO" id="GO:0005886">
    <property type="term" value="C:plasma membrane"/>
    <property type="evidence" value="ECO:0007669"/>
    <property type="project" value="UniProtKB-SubCell"/>
</dbReference>
<comment type="subcellular location">
    <subcellularLocation>
        <location evidence="1">Cell membrane</location>
        <topology evidence="1">Multi-pass membrane protein</topology>
    </subcellularLocation>
</comment>
<dbReference type="EMBL" id="JACJKY010000009">
    <property type="protein sequence ID" value="MBM6920940.1"/>
    <property type="molecule type" value="Genomic_DNA"/>
</dbReference>
<feature type="transmembrane region" description="Helical" evidence="10">
    <location>
        <begin position="137"/>
        <end position="160"/>
    </location>
</feature>
<feature type="transmembrane region" description="Helical" evidence="10">
    <location>
        <begin position="172"/>
        <end position="191"/>
    </location>
</feature>
<feature type="transmembrane region" description="Helical" evidence="10">
    <location>
        <begin position="15"/>
        <end position="36"/>
    </location>
</feature>
<feature type="transmembrane region" description="Helical" evidence="10">
    <location>
        <begin position="322"/>
        <end position="341"/>
    </location>
</feature>
<dbReference type="InterPro" id="IPR002528">
    <property type="entry name" value="MATE_fam"/>
</dbReference>
<keyword evidence="12" id="KW-1185">Reference proteome</keyword>
<gene>
    <name evidence="11" type="ORF">H6A12_07225</name>
</gene>
<keyword evidence="5" id="KW-1003">Cell membrane</keyword>
<keyword evidence="7 10" id="KW-1133">Transmembrane helix</keyword>
<comment type="caution">
    <text evidence="11">The sequence shown here is derived from an EMBL/GenBank/DDBJ whole genome shotgun (WGS) entry which is preliminary data.</text>
</comment>
<dbReference type="NCBIfam" id="TIGR00797">
    <property type="entry name" value="matE"/>
    <property type="match status" value="1"/>
</dbReference>
<organism evidence="11 12">
    <name type="scientific">Merdimmobilis hominis</name>
    <dbReference type="NCBI Taxonomy" id="2897707"/>
    <lineage>
        <taxon>Bacteria</taxon>
        <taxon>Bacillati</taxon>
        <taxon>Bacillota</taxon>
        <taxon>Clostridia</taxon>
        <taxon>Eubacteriales</taxon>
        <taxon>Oscillospiraceae</taxon>
        <taxon>Merdimmobilis</taxon>
    </lineage>
</organism>
<feature type="transmembrane region" description="Helical" evidence="10">
    <location>
        <begin position="95"/>
        <end position="117"/>
    </location>
</feature>
<evidence type="ECO:0000256" key="5">
    <source>
        <dbReference type="ARBA" id="ARBA00022475"/>
    </source>
</evidence>
<dbReference type="PANTHER" id="PTHR43823">
    <property type="entry name" value="SPORULATION PROTEIN YKVU"/>
    <property type="match status" value="1"/>
</dbReference>
<feature type="transmembrane region" description="Helical" evidence="10">
    <location>
        <begin position="238"/>
        <end position="262"/>
    </location>
</feature>
<evidence type="ECO:0000256" key="9">
    <source>
        <dbReference type="ARBA" id="ARBA00023251"/>
    </source>
</evidence>
<evidence type="ECO:0000256" key="3">
    <source>
        <dbReference type="ARBA" id="ARBA00022106"/>
    </source>
</evidence>
<keyword evidence="8 10" id="KW-0472">Membrane</keyword>
<sequence length="459" mass="50327">MKRENDLENDSIKQLVWRIAIPSMLAQFVSVLYSIVDRIYIGNIPQIGDLALAGVGVCGPIVTMVGSVAFWIGIGGSPLMSIRMGEKNIEAARKILANCFLMLLVFSGLMMAVIMPLTTPMLQLFGASEATLPYAKTYFLVYMCGTVFALMATGLNQFIIAQGYANTGMKSVVIGAVLNILLDPLFIFVFHMGVAGAALATVLSQLASCIFVLRFLFGKYVPVRITFGGYDLRVIGRVLLLGFTPFLIIAIDNVMIIAMNAVLQHYGGAAQGDTLITCATIVQSFMLVITMPLSGITGGTQTILGYNYGARRPDRVMGAQKYIVLLCVVFTAIMFVIAWTISPLFIRLFTQDAALIDQTAWAIRVCTLAIVPLGVQYELVDGFTAIGKVQFSLPLSFWRKLVYFLAVFLIPMFFEVRYVFFAETISDILGPAVTIVVYLFSMKKLMRACRPLPAQKENA</sequence>
<dbReference type="Pfam" id="PF01554">
    <property type="entry name" value="MatE"/>
    <property type="match status" value="2"/>
</dbReference>
<evidence type="ECO:0000256" key="10">
    <source>
        <dbReference type="SAM" id="Phobius"/>
    </source>
</evidence>
<reference evidence="11" key="2">
    <citation type="journal article" date="2021" name="Sci. Rep.">
        <title>The distribution of antibiotic resistance genes in chicken gut microbiota commensals.</title>
        <authorList>
            <person name="Juricova H."/>
            <person name="Matiasovicova J."/>
            <person name="Kubasova T."/>
            <person name="Cejkova D."/>
            <person name="Rychlik I."/>
        </authorList>
    </citation>
    <scope>NUCLEOTIDE SEQUENCE</scope>
    <source>
        <strain evidence="11">An559</strain>
    </source>
</reference>
<evidence type="ECO:0000256" key="8">
    <source>
        <dbReference type="ARBA" id="ARBA00023136"/>
    </source>
</evidence>
<evidence type="ECO:0000256" key="6">
    <source>
        <dbReference type="ARBA" id="ARBA00022692"/>
    </source>
</evidence>
<evidence type="ECO:0000256" key="2">
    <source>
        <dbReference type="ARBA" id="ARBA00008417"/>
    </source>
</evidence>
<keyword evidence="4" id="KW-0813">Transport</keyword>
<name>A0A938X896_9FIRM</name>
<accession>A0A938X896</accession>
<evidence type="ECO:0000256" key="4">
    <source>
        <dbReference type="ARBA" id="ARBA00022448"/>
    </source>
</evidence>
<evidence type="ECO:0000313" key="12">
    <source>
        <dbReference type="Proteomes" id="UP000774750"/>
    </source>
</evidence>
<proteinExistence type="inferred from homology"/>
<feature type="transmembrane region" description="Helical" evidence="10">
    <location>
        <begin position="401"/>
        <end position="422"/>
    </location>
</feature>
<keyword evidence="9" id="KW-0046">Antibiotic resistance</keyword>
<feature type="transmembrane region" description="Helical" evidence="10">
    <location>
        <begin position="428"/>
        <end position="446"/>
    </location>
</feature>
<dbReference type="InterPro" id="IPR051327">
    <property type="entry name" value="MATE_MepA_subfamily"/>
</dbReference>
<dbReference type="GO" id="GO:0042910">
    <property type="term" value="F:xenobiotic transmembrane transporter activity"/>
    <property type="evidence" value="ECO:0007669"/>
    <property type="project" value="InterPro"/>
</dbReference>
<dbReference type="GO" id="GO:0046677">
    <property type="term" value="P:response to antibiotic"/>
    <property type="evidence" value="ECO:0007669"/>
    <property type="project" value="UniProtKB-KW"/>
</dbReference>
<comment type="similarity">
    <text evidence="2">Belongs to the multi antimicrobial extrusion (MATE) (TC 2.A.66.1) family. MepA subfamily.</text>
</comment>
<reference evidence="11" key="1">
    <citation type="submission" date="2020-08" db="EMBL/GenBank/DDBJ databases">
        <authorList>
            <person name="Cejkova D."/>
            <person name="Kubasova T."/>
            <person name="Jahodarova E."/>
            <person name="Rychlik I."/>
        </authorList>
    </citation>
    <scope>NUCLEOTIDE SEQUENCE</scope>
    <source>
        <strain evidence="11">An559</strain>
    </source>
</reference>
<evidence type="ECO:0000256" key="7">
    <source>
        <dbReference type="ARBA" id="ARBA00022989"/>
    </source>
</evidence>
<feature type="transmembrane region" description="Helical" evidence="10">
    <location>
        <begin position="361"/>
        <end position="380"/>
    </location>
</feature>
<evidence type="ECO:0000313" key="11">
    <source>
        <dbReference type="EMBL" id="MBM6920940.1"/>
    </source>
</evidence>
<feature type="transmembrane region" description="Helical" evidence="10">
    <location>
        <begin position="197"/>
        <end position="217"/>
    </location>
</feature>
<feature type="transmembrane region" description="Helical" evidence="10">
    <location>
        <begin position="51"/>
        <end position="74"/>
    </location>
</feature>
<dbReference type="Proteomes" id="UP000774750">
    <property type="component" value="Unassembled WGS sequence"/>
</dbReference>
<evidence type="ECO:0000256" key="1">
    <source>
        <dbReference type="ARBA" id="ARBA00004651"/>
    </source>
</evidence>
<dbReference type="PIRSF" id="PIRSF006603">
    <property type="entry name" value="DinF"/>
    <property type="match status" value="1"/>
</dbReference>
<protein>
    <recommendedName>
        <fullName evidence="3">Multidrug export protein MepA</fullName>
    </recommendedName>
</protein>
<dbReference type="AlphaFoldDB" id="A0A938X896"/>
<dbReference type="CDD" id="cd13143">
    <property type="entry name" value="MATE_MepA_like"/>
    <property type="match status" value="1"/>
</dbReference>
<dbReference type="PANTHER" id="PTHR43823:SF3">
    <property type="entry name" value="MULTIDRUG EXPORT PROTEIN MEPA"/>
    <property type="match status" value="1"/>
</dbReference>